<protein>
    <submittedName>
        <fullName evidence="2">Uncharacterized protein</fullName>
    </submittedName>
</protein>
<name>A0A9W9FHZ0_9EURO</name>
<reference evidence="2" key="2">
    <citation type="journal article" date="2023" name="IMA Fungus">
        <title>Comparative genomic study of the Penicillium genus elucidates a diverse pangenome and 15 lateral gene transfer events.</title>
        <authorList>
            <person name="Petersen C."/>
            <person name="Sorensen T."/>
            <person name="Nielsen M.R."/>
            <person name="Sondergaard T.E."/>
            <person name="Sorensen J.L."/>
            <person name="Fitzpatrick D.A."/>
            <person name="Frisvad J.C."/>
            <person name="Nielsen K.L."/>
        </authorList>
    </citation>
    <scope>NUCLEOTIDE SEQUENCE</scope>
    <source>
        <strain evidence="2">IBT 30069</strain>
    </source>
</reference>
<feature type="compositionally biased region" description="Polar residues" evidence="1">
    <location>
        <begin position="395"/>
        <end position="406"/>
    </location>
</feature>
<gene>
    <name evidence="2" type="ORF">N7456_006593</name>
</gene>
<feature type="region of interest" description="Disordered" evidence="1">
    <location>
        <begin position="42"/>
        <end position="72"/>
    </location>
</feature>
<evidence type="ECO:0000256" key="1">
    <source>
        <dbReference type="SAM" id="MobiDB-lite"/>
    </source>
</evidence>
<dbReference type="EMBL" id="JAPQKH010000004">
    <property type="protein sequence ID" value="KAJ5100541.1"/>
    <property type="molecule type" value="Genomic_DNA"/>
</dbReference>
<feature type="region of interest" description="Disordered" evidence="1">
    <location>
        <begin position="383"/>
        <end position="428"/>
    </location>
</feature>
<evidence type="ECO:0000313" key="3">
    <source>
        <dbReference type="Proteomes" id="UP001149165"/>
    </source>
</evidence>
<dbReference type="AlphaFoldDB" id="A0A9W9FHZ0"/>
<comment type="caution">
    <text evidence="2">The sequence shown here is derived from an EMBL/GenBank/DDBJ whole genome shotgun (WGS) entry which is preliminary data.</text>
</comment>
<accession>A0A9W9FHZ0</accession>
<dbReference type="OrthoDB" id="4326688at2759"/>
<organism evidence="2 3">
    <name type="scientific">Penicillium angulare</name>
    <dbReference type="NCBI Taxonomy" id="116970"/>
    <lineage>
        <taxon>Eukaryota</taxon>
        <taxon>Fungi</taxon>
        <taxon>Dikarya</taxon>
        <taxon>Ascomycota</taxon>
        <taxon>Pezizomycotina</taxon>
        <taxon>Eurotiomycetes</taxon>
        <taxon>Eurotiomycetidae</taxon>
        <taxon>Eurotiales</taxon>
        <taxon>Aspergillaceae</taxon>
        <taxon>Penicillium</taxon>
    </lineage>
</organism>
<sequence length="445" mass="50855">MPSAWDACTREAVNLDSLQLDVAHKVPPEFIPTRKLGPKNPRWYNDKAAPLTDPDKLPKGWTADEPDLDPRDIDGQIDRCRERIAANIVPSIFWQRLAEYQEAKEAEIALESRYPNFSKDVRIRLDHLYSIAKDIEIHGSGDSESPSRNVKNTQLPNIRAVIDAYYARKLEWTPGLVTYWSRGKQLCEPRQYNWDEFEAIYKKHNGHESFWVEGAATPGPMSVLRSIQLDNGPYLSNTYKIAIRVPGIKWWAELEFMLDTGSPMMTLYEGDIKTIMGPFAAPLPPTTRSLMISTSTNDIVRREVIELEVTILDKKKERVVPWWRIEATMEPGNWNPAPDQCRTRLDGAWVRYLMYMTSAPDGNLSTYLSTDMHSLLMDVPEVDPKTRKGPLQADLYTTSPKPSPLTNVRGREGRSRTSSDPTTETAWQPRVAPDVYIPLITPWRD</sequence>
<proteinExistence type="predicted"/>
<reference evidence="2" key="1">
    <citation type="submission" date="2022-11" db="EMBL/GenBank/DDBJ databases">
        <authorList>
            <person name="Petersen C."/>
        </authorList>
    </citation>
    <scope>NUCLEOTIDE SEQUENCE</scope>
    <source>
        <strain evidence="2">IBT 30069</strain>
    </source>
</reference>
<evidence type="ECO:0000313" key="2">
    <source>
        <dbReference type="EMBL" id="KAJ5100541.1"/>
    </source>
</evidence>
<keyword evidence="3" id="KW-1185">Reference proteome</keyword>
<dbReference type="Proteomes" id="UP001149165">
    <property type="component" value="Unassembled WGS sequence"/>
</dbReference>